<organism evidence="1 2">
    <name type="scientific">Candidatus Nephthysia bennettiae</name>
    <dbReference type="NCBI Taxonomy" id="3127016"/>
    <lineage>
        <taxon>Bacteria</taxon>
        <taxon>Bacillati</taxon>
        <taxon>Candidatus Dormiibacterota</taxon>
        <taxon>Candidatus Dormibacteria</taxon>
        <taxon>Candidatus Dormibacterales</taxon>
        <taxon>Candidatus Dormibacteraceae</taxon>
        <taxon>Candidatus Nephthysia</taxon>
    </lineage>
</organism>
<dbReference type="InterPro" id="IPR012349">
    <property type="entry name" value="Split_barrel_FMN-bd"/>
</dbReference>
<protein>
    <submittedName>
        <fullName evidence="1">Pyridoxamine 5'-phosphate oxidase family protein</fullName>
    </submittedName>
</protein>
<dbReference type="EMBL" id="JAEKNR010000214">
    <property type="protein sequence ID" value="MBJ7600600.1"/>
    <property type="molecule type" value="Genomic_DNA"/>
</dbReference>
<dbReference type="PANTHER" id="PTHR34071:SF2">
    <property type="entry name" value="FLAVIN-NUCLEOTIDE-BINDING PROTEIN"/>
    <property type="match status" value="1"/>
</dbReference>
<gene>
    <name evidence="1" type="ORF">JF922_21345</name>
</gene>
<accession>A0A934KEC5</accession>
<dbReference type="SUPFAM" id="SSF50475">
    <property type="entry name" value="FMN-binding split barrel"/>
    <property type="match status" value="1"/>
</dbReference>
<dbReference type="Pfam" id="PF12900">
    <property type="entry name" value="Pyridox_ox_2"/>
    <property type="match status" value="1"/>
</dbReference>
<comment type="caution">
    <text evidence="1">The sequence shown here is derived from an EMBL/GenBank/DDBJ whole genome shotgun (WGS) entry which is preliminary data.</text>
</comment>
<dbReference type="PANTHER" id="PTHR34071">
    <property type="entry name" value="5-NITROIMIDAZOLE ANTIBIOTICS RESISTANCE PROTEIN, NIMA-FAMILY-RELATED PROTEIN-RELATED"/>
    <property type="match status" value="1"/>
</dbReference>
<keyword evidence="2" id="KW-1185">Reference proteome</keyword>
<evidence type="ECO:0000313" key="1">
    <source>
        <dbReference type="EMBL" id="MBJ7600600.1"/>
    </source>
</evidence>
<dbReference type="Gene3D" id="2.30.110.10">
    <property type="entry name" value="Electron Transport, Fmn-binding Protein, Chain A"/>
    <property type="match status" value="1"/>
</dbReference>
<dbReference type="AlphaFoldDB" id="A0A934KEC5"/>
<reference evidence="1" key="1">
    <citation type="submission" date="2020-10" db="EMBL/GenBank/DDBJ databases">
        <title>Ca. Dormibacterota MAGs.</title>
        <authorList>
            <person name="Montgomery K."/>
        </authorList>
    </citation>
    <scope>NUCLEOTIDE SEQUENCE [LARGE SCALE GENOMIC DNA]</scope>
    <source>
        <strain evidence="1">SC8812_S17_10</strain>
    </source>
</reference>
<dbReference type="InterPro" id="IPR024747">
    <property type="entry name" value="Pyridox_Oxase-rel"/>
</dbReference>
<evidence type="ECO:0000313" key="2">
    <source>
        <dbReference type="Proteomes" id="UP000612893"/>
    </source>
</evidence>
<name>A0A934KEC5_9BACT</name>
<dbReference type="Proteomes" id="UP000612893">
    <property type="component" value="Unassembled WGS sequence"/>
</dbReference>
<proteinExistence type="predicted"/>
<sequence>MVPVQISIAQQVTEEAASPRTRVRRHPERARHDREVLLSILDEGLVCHLGFVDGGSPFVIPTMYARAGDLLYVHGAPASRMLRQARAGVELCLTVTILDGLVLARSVFNHSMNYRSAVVMGRGTEVTDPEEKMLASQALVEHVCRGRWSDARHPSVKELGATVIVRLDLAEASVKVRSGAPVDQEEDLGLEVWAGEIPLRLRPLPALADQSVEGRAEMPDYALRYTRDGWTDPAG</sequence>